<dbReference type="GO" id="GO:0015833">
    <property type="term" value="P:peptide transport"/>
    <property type="evidence" value="ECO:0007669"/>
    <property type="project" value="InterPro"/>
</dbReference>
<feature type="domain" description="ABC transporter" evidence="4">
    <location>
        <begin position="6"/>
        <end position="256"/>
    </location>
</feature>
<reference evidence="5 6" key="1">
    <citation type="submission" date="2014-01" db="EMBL/GenBank/DDBJ databases">
        <title>Genome sequencing of Thermotog hypogea.</title>
        <authorList>
            <person name="Zhang X."/>
            <person name="Alvare G."/>
            <person name="Fristensky B."/>
            <person name="Chen L."/>
            <person name="Suen T."/>
            <person name="Chen Q."/>
            <person name="Ma K."/>
        </authorList>
    </citation>
    <scope>NUCLEOTIDE SEQUENCE [LARGE SCALE GENOMIC DNA]</scope>
    <source>
        <strain evidence="5 6">DSM 11164</strain>
    </source>
</reference>
<evidence type="ECO:0000256" key="2">
    <source>
        <dbReference type="ARBA" id="ARBA00022741"/>
    </source>
</evidence>
<evidence type="ECO:0000313" key="5">
    <source>
        <dbReference type="EMBL" id="AJC73673.1"/>
    </source>
</evidence>
<gene>
    <name evidence="5" type="ORF">AJ81_05005</name>
</gene>
<dbReference type="STRING" id="1123384.AJ81_05005"/>
<organism evidence="5 6">
    <name type="scientific">Pseudothermotoga hypogea DSM 11164 = NBRC 106472</name>
    <dbReference type="NCBI Taxonomy" id="1123384"/>
    <lineage>
        <taxon>Bacteria</taxon>
        <taxon>Thermotogati</taxon>
        <taxon>Thermotogota</taxon>
        <taxon>Thermotogae</taxon>
        <taxon>Thermotogales</taxon>
        <taxon>Thermotogaceae</taxon>
        <taxon>Pseudothermotoga</taxon>
    </lineage>
</organism>
<protein>
    <submittedName>
        <fullName evidence="5">Peptide ABC transporter substrate-binding protein</fullName>
    </submittedName>
</protein>
<dbReference type="SMART" id="SM00382">
    <property type="entry name" value="AAA"/>
    <property type="match status" value="1"/>
</dbReference>
<dbReference type="InterPro" id="IPR027417">
    <property type="entry name" value="P-loop_NTPase"/>
</dbReference>
<sequence length="324" mass="36022">MNEVLLEVKNLVKHFPVKAGIFQRTVAVVKAVDGVSFQIKKGETFGLVGESGCGKTTTGRCVLMLETPTSGEIVFKGVDITKLSQKQLRKLRPKMQIVFQDPFSSLNPRLPIKEIIGEAIAYHGIAKGREVERRVQELLEMVGLSVEHMNRYPHEFSGGQRQRICIARALATEPDLIVCDEAVSALDVSIQSQILKLLENLQAKLGVAYLFISHALNVVKYISHRIGVMYLGKLVEVAESEELYLNPLHPYTKALISAVPVPDPKLKRKKIILKGDVPSPLNPPRGCRFVTRCPQAMQVCGEIEPQLIEVAPNHFVACHLYSWA</sequence>
<dbReference type="InterPro" id="IPR050319">
    <property type="entry name" value="ABC_transp_ATP-bind"/>
</dbReference>
<dbReference type="CDD" id="cd03257">
    <property type="entry name" value="ABC_NikE_OppD_transporters"/>
    <property type="match status" value="1"/>
</dbReference>
<proteinExistence type="predicted"/>
<dbReference type="GO" id="GO:0055085">
    <property type="term" value="P:transmembrane transport"/>
    <property type="evidence" value="ECO:0007669"/>
    <property type="project" value="UniProtKB-ARBA"/>
</dbReference>
<keyword evidence="1" id="KW-0813">Transport</keyword>
<dbReference type="Gene3D" id="3.40.50.300">
    <property type="entry name" value="P-loop containing nucleotide triphosphate hydrolases"/>
    <property type="match status" value="1"/>
</dbReference>
<evidence type="ECO:0000259" key="4">
    <source>
        <dbReference type="PROSITE" id="PS50893"/>
    </source>
</evidence>
<dbReference type="SUPFAM" id="SSF52540">
    <property type="entry name" value="P-loop containing nucleoside triphosphate hydrolases"/>
    <property type="match status" value="1"/>
</dbReference>
<dbReference type="PaxDb" id="1123384-AJ81_05005"/>
<dbReference type="RefSeq" id="WP_031504947.1">
    <property type="nucleotide sequence ID" value="NC_022795.1"/>
</dbReference>
<dbReference type="GO" id="GO:0005524">
    <property type="term" value="F:ATP binding"/>
    <property type="evidence" value="ECO:0007669"/>
    <property type="project" value="UniProtKB-KW"/>
</dbReference>
<accession>A0A0X1KQZ1</accession>
<dbReference type="PANTHER" id="PTHR43776:SF8">
    <property type="entry name" value="ABC TRANSPORTER, ATP-BINDING PROTEIN"/>
    <property type="match status" value="1"/>
</dbReference>
<dbReference type="InterPro" id="IPR017871">
    <property type="entry name" value="ABC_transporter-like_CS"/>
</dbReference>
<dbReference type="PROSITE" id="PS00211">
    <property type="entry name" value="ABC_TRANSPORTER_1"/>
    <property type="match status" value="1"/>
</dbReference>
<evidence type="ECO:0000256" key="1">
    <source>
        <dbReference type="ARBA" id="ARBA00022448"/>
    </source>
</evidence>
<name>A0A0X1KQZ1_9THEM</name>
<dbReference type="KEGG" id="phy:AJ81_05005"/>
<dbReference type="GO" id="GO:0016887">
    <property type="term" value="F:ATP hydrolysis activity"/>
    <property type="evidence" value="ECO:0007669"/>
    <property type="project" value="InterPro"/>
</dbReference>
<dbReference type="PATRIC" id="fig|1123384.7.peg.988"/>
<dbReference type="AlphaFoldDB" id="A0A0X1KQZ1"/>
<dbReference type="EMBL" id="CP007141">
    <property type="protein sequence ID" value="AJC73673.1"/>
    <property type="molecule type" value="Genomic_DNA"/>
</dbReference>
<evidence type="ECO:0000313" key="6">
    <source>
        <dbReference type="Proteomes" id="UP000077469"/>
    </source>
</evidence>
<evidence type="ECO:0000256" key="3">
    <source>
        <dbReference type="ARBA" id="ARBA00022840"/>
    </source>
</evidence>
<dbReference type="PROSITE" id="PS50893">
    <property type="entry name" value="ABC_TRANSPORTER_2"/>
    <property type="match status" value="1"/>
</dbReference>
<dbReference type="PANTHER" id="PTHR43776">
    <property type="entry name" value="TRANSPORT ATP-BINDING PROTEIN"/>
    <property type="match status" value="1"/>
</dbReference>
<dbReference type="Pfam" id="PF00005">
    <property type="entry name" value="ABC_tran"/>
    <property type="match status" value="1"/>
</dbReference>
<dbReference type="NCBIfam" id="TIGR01727">
    <property type="entry name" value="oligo_HPY"/>
    <property type="match status" value="1"/>
</dbReference>
<dbReference type="Pfam" id="PF08352">
    <property type="entry name" value="oligo_HPY"/>
    <property type="match status" value="1"/>
</dbReference>
<dbReference type="Proteomes" id="UP000077469">
    <property type="component" value="Chromosome"/>
</dbReference>
<keyword evidence="6" id="KW-1185">Reference proteome</keyword>
<keyword evidence="3" id="KW-0067">ATP-binding</keyword>
<keyword evidence="2" id="KW-0547">Nucleotide-binding</keyword>
<dbReference type="InterPro" id="IPR003593">
    <property type="entry name" value="AAA+_ATPase"/>
</dbReference>
<dbReference type="FunFam" id="3.40.50.300:FF:000016">
    <property type="entry name" value="Oligopeptide ABC transporter ATP-binding component"/>
    <property type="match status" value="1"/>
</dbReference>
<dbReference type="InterPro" id="IPR013563">
    <property type="entry name" value="Oligopep_ABC_C"/>
</dbReference>
<dbReference type="InterPro" id="IPR003439">
    <property type="entry name" value="ABC_transporter-like_ATP-bd"/>
</dbReference>
<dbReference type="OrthoDB" id="41661at2"/>